<evidence type="ECO:0000313" key="1">
    <source>
        <dbReference type="EMBL" id="CAH2058173.1"/>
    </source>
</evidence>
<feature type="non-terminal residue" evidence="1">
    <location>
        <position position="68"/>
    </location>
</feature>
<proteinExistence type="predicted"/>
<sequence>MGEPRPGGTAFLITVSPTPVNGHKGGDGAYAVPTTKNNASELSTLGIIAGVNPTAVQWESLALGEPPS</sequence>
<evidence type="ECO:0000313" key="2">
    <source>
        <dbReference type="Proteomes" id="UP000837857"/>
    </source>
</evidence>
<name>A0ABN8IKM9_9NEOP</name>
<accession>A0ABN8IKM9</accession>
<organism evidence="1 2">
    <name type="scientific">Iphiclides podalirius</name>
    <name type="common">scarce swallowtail</name>
    <dbReference type="NCBI Taxonomy" id="110791"/>
    <lineage>
        <taxon>Eukaryota</taxon>
        <taxon>Metazoa</taxon>
        <taxon>Ecdysozoa</taxon>
        <taxon>Arthropoda</taxon>
        <taxon>Hexapoda</taxon>
        <taxon>Insecta</taxon>
        <taxon>Pterygota</taxon>
        <taxon>Neoptera</taxon>
        <taxon>Endopterygota</taxon>
        <taxon>Lepidoptera</taxon>
        <taxon>Glossata</taxon>
        <taxon>Ditrysia</taxon>
        <taxon>Papilionoidea</taxon>
        <taxon>Papilionidae</taxon>
        <taxon>Papilioninae</taxon>
        <taxon>Iphiclides</taxon>
    </lineage>
</organism>
<protein>
    <submittedName>
        <fullName evidence="1">Uncharacterized protein</fullName>
    </submittedName>
</protein>
<gene>
    <name evidence="1" type="ORF">IPOD504_LOCUS10474</name>
</gene>
<dbReference type="EMBL" id="OW152837">
    <property type="protein sequence ID" value="CAH2058173.1"/>
    <property type="molecule type" value="Genomic_DNA"/>
</dbReference>
<reference evidence="1" key="1">
    <citation type="submission" date="2022-03" db="EMBL/GenBank/DDBJ databases">
        <authorList>
            <person name="Martin H S."/>
        </authorList>
    </citation>
    <scope>NUCLEOTIDE SEQUENCE</scope>
</reference>
<keyword evidence="2" id="KW-1185">Reference proteome</keyword>
<dbReference type="Proteomes" id="UP000837857">
    <property type="component" value="Chromosome 25"/>
</dbReference>